<dbReference type="SMART" id="SM00862">
    <property type="entry name" value="Trans_reg_C"/>
    <property type="match status" value="1"/>
</dbReference>
<dbReference type="EMBL" id="JADCKA010000001">
    <property type="protein sequence ID" value="MBE5034764.1"/>
    <property type="molecule type" value="Genomic_DNA"/>
</dbReference>
<dbReference type="RefSeq" id="WP_226384432.1">
    <property type="nucleotide sequence ID" value="NZ_JADCKA010000001.1"/>
</dbReference>
<dbReference type="PANTHER" id="PTHR48111:SF22">
    <property type="entry name" value="REGULATOR OF RPOS"/>
    <property type="match status" value="1"/>
</dbReference>
<evidence type="ECO:0000256" key="4">
    <source>
        <dbReference type="ARBA" id="ARBA00023015"/>
    </source>
</evidence>
<reference evidence="12 13" key="1">
    <citation type="submission" date="2020-10" db="EMBL/GenBank/DDBJ databases">
        <title>ChiBAC.</title>
        <authorList>
            <person name="Zenner C."/>
            <person name="Hitch T.C.A."/>
            <person name="Clavel T."/>
        </authorList>
    </citation>
    <scope>NUCLEOTIDE SEQUENCE [LARGE SCALE GENOMIC DNA]</scope>
    <source>
        <strain evidence="12 13">DSM 108706</strain>
    </source>
</reference>
<protein>
    <recommendedName>
        <fullName evidence="1">Stage 0 sporulation protein A homolog</fullName>
    </recommendedName>
</protein>
<dbReference type="Pfam" id="PF00486">
    <property type="entry name" value="Trans_reg_C"/>
    <property type="match status" value="1"/>
</dbReference>
<dbReference type="PROSITE" id="PS51755">
    <property type="entry name" value="OMPR_PHOB"/>
    <property type="match status" value="1"/>
</dbReference>
<keyword evidence="3" id="KW-0902">Two-component regulatory system</keyword>
<keyword evidence="13" id="KW-1185">Reference proteome</keyword>
<dbReference type="Gene3D" id="1.10.10.10">
    <property type="entry name" value="Winged helix-like DNA-binding domain superfamily/Winged helix DNA-binding domain"/>
    <property type="match status" value="1"/>
</dbReference>
<evidence type="ECO:0000256" key="6">
    <source>
        <dbReference type="ARBA" id="ARBA00023163"/>
    </source>
</evidence>
<keyword evidence="2 8" id="KW-0597">Phosphoprotein</keyword>
<organism evidence="12 13">
    <name type="scientific">Gallibacter intestinalis</name>
    <dbReference type="NCBI Taxonomy" id="2779356"/>
    <lineage>
        <taxon>Bacteria</taxon>
        <taxon>Bacillati</taxon>
        <taxon>Bacillota</taxon>
        <taxon>Clostridia</taxon>
        <taxon>Eubacteriales</taxon>
        <taxon>Eubacteriaceae</taxon>
        <taxon>Gallibacter</taxon>
    </lineage>
</organism>
<comment type="caution">
    <text evidence="12">The sequence shown here is derived from an EMBL/GenBank/DDBJ whole genome shotgun (WGS) entry which is preliminary data.</text>
</comment>
<dbReference type="SUPFAM" id="SSF52172">
    <property type="entry name" value="CheY-like"/>
    <property type="match status" value="1"/>
</dbReference>
<feature type="domain" description="OmpR/PhoB-type" evidence="11">
    <location>
        <begin position="124"/>
        <end position="221"/>
    </location>
</feature>
<evidence type="ECO:0000256" key="3">
    <source>
        <dbReference type="ARBA" id="ARBA00023012"/>
    </source>
</evidence>
<evidence type="ECO:0000256" key="1">
    <source>
        <dbReference type="ARBA" id="ARBA00018672"/>
    </source>
</evidence>
<feature type="modified residue" description="4-aspartylphosphate" evidence="8">
    <location>
        <position position="51"/>
    </location>
</feature>
<dbReference type="PANTHER" id="PTHR48111">
    <property type="entry name" value="REGULATOR OF RPOS"/>
    <property type="match status" value="1"/>
</dbReference>
<keyword evidence="6" id="KW-0804">Transcription</keyword>
<evidence type="ECO:0000256" key="7">
    <source>
        <dbReference type="ARBA" id="ARBA00024867"/>
    </source>
</evidence>
<dbReference type="CDD" id="cd00383">
    <property type="entry name" value="trans_reg_C"/>
    <property type="match status" value="1"/>
</dbReference>
<feature type="domain" description="Response regulatory" evidence="10">
    <location>
        <begin position="2"/>
        <end position="116"/>
    </location>
</feature>
<evidence type="ECO:0000259" key="11">
    <source>
        <dbReference type="PROSITE" id="PS51755"/>
    </source>
</evidence>
<dbReference type="InterPro" id="IPR001789">
    <property type="entry name" value="Sig_transdc_resp-reg_receiver"/>
</dbReference>
<dbReference type="CDD" id="cd17625">
    <property type="entry name" value="REC_OmpR_DrrD-like"/>
    <property type="match status" value="1"/>
</dbReference>
<dbReference type="Gene3D" id="6.10.250.690">
    <property type="match status" value="1"/>
</dbReference>
<evidence type="ECO:0000256" key="8">
    <source>
        <dbReference type="PROSITE-ProRule" id="PRU00169"/>
    </source>
</evidence>
<dbReference type="InterPro" id="IPR039420">
    <property type="entry name" value="WalR-like"/>
</dbReference>
<proteinExistence type="predicted"/>
<evidence type="ECO:0000256" key="5">
    <source>
        <dbReference type="ARBA" id="ARBA00023125"/>
    </source>
</evidence>
<keyword evidence="4" id="KW-0805">Transcription regulation</keyword>
<dbReference type="SUPFAM" id="SSF46894">
    <property type="entry name" value="C-terminal effector domain of the bipartite response regulators"/>
    <property type="match status" value="1"/>
</dbReference>
<dbReference type="InterPro" id="IPR016032">
    <property type="entry name" value="Sig_transdc_resp-reg_C-effctor"/>
</dbReference>
<dbReference type="InterPro" id="IPR001867">
    <property type="entry name" value="OmpR/PhoB-type_DNA-bd"/>
</dbReference>
<keyword evidence="5 9" id="KW-0238">DNA-binding</keyword>
<dbReference type="InterPro" id="IPR036388">
    <property type="entry name" value="WH-like_DNA-bd_sf"/>
</dbReference>
<evidence type="ECO:0000313" key="12">
    <source>
        <dbReference type="EMBL" id="MBE5034764.1"/>
    </source>
</evidence>
<evidence type="ECO:0000259" key="10">
    <source>
        <dbReference type="PROSITE" id="PS50110"/>
    </source>
</evidence>
<dbReference type="Proteomes" id="UP001516588">
    <property type="component" value="Unassembled WGS sequence"/>
</dbReference>
<feature type="DNA-binding region" description="OmpR/PhoB-type" evidence="9">
    <location>
        <begin position="124"/>
        <end position="221"/>
    </location>
</feature>
<dbReference type="InterPro" id="IPR011006">
    <property type="entry name" value="CheY-like_superfamily"/>
</dbReference>
<dbReference type="Gene3D" id="3.40.50.2300">
    <property type="match status" value="1"/>
</dbReference>
<dbReference type="Pfam" id="PF00072">
    <property type="entry name" value="Response_reg"/>
    <property type="match status" value="1"/>
</dbReference>
<dbReference type="SMART" id="SM00448">
    <property type="entry name" value="REC"/>
    <property type="match status" value="1"/>
</dbReference>
<evidence type="ECO:0000256" key="9">
    <source>
        <dbReference type="PROSITE-ProRule" id="PRU01091"/>
    </source>
</evidence>
<name>A0ABR9QV71_9FIRM</name>
<dbReference type="PROSITE" id="PS50110">
    <property type="entry name" value="RESPONSE_REGULATORY"/>
    <property type="match status" value="1"/>
</dbReference>
<evidence type="ECO:0000313" key="13">
    <source>
        <dbReference type="Proteomes" id="UP001516588"/>
    </source>
</evidence>
<accession>A0ABR9QV71</accession>
<evidence type="ECO:0000256" key="2">
    <source>
        <dbReference type="ARBA" id="ARBA00022553"/>
    </source>
</evidence>
<comment type="function">
    <text evidence="7">May play the central regulatory role in sporulation. It may be an element of the effector pathway responsible for the activation of sporulation genes in response to nutritional stress. Spo0A may act in concert with spo0H (a sigma factor) to control the expression of some genes that are critical to the sporulation process.</text>
</comment>
<sequence>MRILVVEDEKRLAQALRAILEAEKYMVDTVYDGKDGYDYAVTGMYDAIVLDVMLPGMDGFEVVKKLRNEKITTPILMLTARDSIDDKISGLDRGADDYMTKPFEPKELLARIRSVTRRKGEVVIDDLTFGDIRLDLSTGELSCGEKKVRLNFKEFEIMKLFMSNPDGTFSKEDLIVRVWGYDSEATDNNVEAYISFLRKKLRHIGSETGIDAIRKVGYRLC</sequence>
<gene>
    <name evidence="12" type="ORF">INF20_00475</name>
</gene>